<dbReference type="Gene3D" id="1.10.3730.20">
    <property type="match status" value="1"/>
</dbReference>
<dbReference type="GO" id="GO:0016020">
    <property type="term" value="C:membrane"/>
    <property type="evidence" value="ECO:0007669"/>
    <property type="project" value="UniProtKB-SubCell"/>
</dbReference>
<dbReference type="PANTHER" id="PTHR32322:SF2">
    <property type="entry name" value="EAMA DOMAIN-CONTAINING PROTEIN"/>
    <property type="match status" value="1"/>
</dbReference>
<feature type="transmembrane region" description="Helical" evidence="6">
    <location>
        <begin position="36"/>
        <end position="56"/>
    </location>
</feature>
<evidence type="ECO:0000256" key="1">
    <source>
        <dbReference type="ARBA" id="ARBA00004141"/>
    </source>
</evidence>
<dbReference type="eggNOG" id="COG2510">
    <property type="taxonomic scope" value="Bacteria"/>
</dbReference>
<keyword evidence="5 6" id="KW-0472">Membrane</keyword>
<dbReference type="Pfam" id="PF00892">
    <property type="entry name" value="EamA"/>
    <property type="match status" value="1"/>
</dbReference>
<keyword evidence="9" id="KW-1185">Reference proteome</keyword>
<sequence>MENLKAVFWALLAAFIWGTAPIFFKLGMKGEMPTLAGIFVHNLTATSLAFIGLLLLRENPFAYPLKEILSVALGGILGGFLGLWVYYKAVKVGDVSIVAPVAASSPLFSTLLAYLILGEGLSFQKIIGALLIVLGVALVSASR</sequence>
<gene>
    <name evidence="8" type="ordered locus">aq_1741</name>
</gene>
<dbReference type="SUPFAM" id="SSF103481">
    <property type="entry name" value="Multidrug resistance efflux transporter EmrE"/>
    <property type="match status" value="1"/>
</dbReference>
<feature type="domain" description="EamA" evidence="7">
    <location>
        <begin position="5"/>
        <end position="140"/>
    </location>
</feature>
<comment type="similarity">
    <text evidence="2">Belongs to the EamA transporter family.</text>
</comment>
<keyword evidence="4 6" id="KW-1133">Transmembrane helix</keyword>
<dbReference type="RefSeq" id="WP_010881130.1">
    <property type="nucleotide sequence ID" value="NC_000918.1"/>
</dbReference>
<protein>
    <recommendedName>
        <fullName evidence="7">EamA domain-containing protein</fullName>
    </recommendedName>
</protein>
<dbReference type="AlphaFoldDB" id="O67627"/>
<keyword evidence="3 6" id="KW-0812">Transmembrane</keyword>
<dbReference type="InterPro" id="IPR050638">
    <property type="entry name" value="AA-Vitamin_Transporters"/>
</dbReference>
<name>O67627_AQUAE</name>
<dbReference type="OrthoDB" id="9806718at2"/>
<dbReference type="PIR" id="A70450">
    <property type="entry name" value="A70450"/>
</dbReference>
<evidence type="ECO:0000256" key="2">
    <source>
        <dbReference type="ARBA" id="ARBA00007362"/>
    </source>
</evidence>
<reference evidence="8 9" key="1">
    <citation type="journal article" date="1998" name="Nature">
        <title>The complete genome of the hyperthermophilic bacterium Aquifex aeolicus.</title>
        <authorList>
            <person name="Deckert G."/>
            <person name="Warren P.V."/>
            <person name="Gaasterland T."/>
            <person name="Young W.G."/>
            <person name="Lenox A.L."/>
            <person name="Graham D.E."/>
            <person name="Overbeek R."/>
            <person name="Snead M.A."/>
            <person name="Keller M."/>
            <person name="Aujay M."/>
            <person name="Huber R."/>
            <person name="Feldman R.A."/>
            <person name="Short J.M."/>
            <person name="Olson G.J."/>
            <person name="Swanson R.V."/>
        </authorList>
    </citation>
    <scope>NUCLEOTIDE SEQUENCE [LARGE SCALE GENOMIC DNA]</scope>
    <source>
        <strain evidence="8 9">VF5</strain>
    </source>
</reference>
<comment type="subcellular location">
    <subcellularLocation>
        <location evidence="1">Membrane</location>
        <topology evidence="1">Multi-pass membrane protein</topology>
    </subcellularLocation>
</comment>
<dbReference type="InParanoid" id="O67627"/>
<dbReference type="STRING" id="224324.aq_1741"/>
<evidence type="ECO:0000313" key="9">
    <source>
        <dbReference type="Proteomes" id="UP000000798"/>
    </source>
</evidence>
<dbReference type="InterPro" id="IPR000620">
    <property type="entry name" value="EamA_dom"/>
</dbReference>
<dbReference type="EMBL" id="AE000657">
    <property type="protein sequence ID" value="AAC07598.1"/>
    <property type="molecule type" value="Genomic_DNA"/>
</dbReference>
<evidence type="ECO:0000256" key="5">
    <source>
        <dbReference type="ARBA" id="ARBA00023136"/>
    </source>
</evidence>
<evidence type="ECO:0000256" key="4">
    <source>
        <dbReference type="ARBA" id="ARBA00022989"/>
    </source>
</evidence>
<accession>O67627</accession>
<dbReference type="HOGENOM" id="CLU_120467_2_0_0"/>
<organism evidence="8 9">
    <name type="scientific">Aquifex aeolicus (strain VF5)</name>
    <dbReference type="NCBI Taxonomy" id="224324"/>
    <lineage>
        <taxon>Bacteria</taxon>
        <taxon>Pseudomonadati</taxon>
        <taxon>Aquificota</taxon>
        <taxon>Aquificia</taxon>
        <taxon>Aquificales</taxon>
        <taxon>Aquificaceae</taxon>
        <taxon>Aquifex</taxon>
    </lineage>
</organism>
<feature type="transmembrane region" description="Helical" evidence="6">
    <location>
        <begin position="6"/>
        <end position="24"/>
    </location>
</feature>
<dbReference type="KEGG" id="aae:aq_1741"/>
<evidence type="ECO:0000259" key="7">
    <source>
        <dbReference type="Pfam" id="PF00892"/>
    </source>
</evidence>
<dbReference type="InterPro" id="IPR037185">
    <property type="entry name" value="EmrE-like"/>
</dbReference>
<evidence type="ECO:0000313" key="8">
    <source>
        <dbReference type="EMBL" id="AAC07598.1"/>
    </source>
</evidence>
<evidence type="ECO:0000256" key="6">
    <source>
        <dbReference type="SAM" id="Phobius"/>
    </source>
</evidence>
<proteinExistence type="inferred from homology"/>
<dbReference type="Proteomes" id="UP000000798">
    <property type="component" value="Chromosome"/>
</dbReference>
<feature type="transmembrane region" description="Helical" evidence="6">
    <location>
        <begin position="123"/>
        <end position="141"/>
    </location>
</feature>
<evidence type="ECO:0000256" key="3">
    <source>
        <dbReference type="ARBA" id="ARBA00022692"/>
    </source>
</evidence>
<dbReference type="EnsemblBacteria" id="AAC07598">
    <property type="protein sequence ID" value="AAC07598"/>
    <property type="gene ID" value="aq_1741"/>
</dbReference>
<dbReference type="PANTHER" id="PTHR32322">
    <property type="entry name" value="INNER MEMBRANE TRANSPORTER"/>
    <property type="match status" value="1"/>
</dbReference>
<feature type="transmembrane region" description="Helical" evidence="6">
    <location>
        <begin position="68"/>
        <end position="86"/>
    </location>
</feature>